<evidence type="ECO:0000313" key="1">
    <source>
        <dbReference type="EMBL" id="KAH7933913.1"/>
    </source>
</evidence>
<dbReference type="Proteomes" id="UP000821865">
    <property type="component" value="Chromosome 9"/>
</dbReference>
<gene>
    <name evidence="1" type="ORF">HPB49_018964</name>
</gene>
<proteinExistence type="predicted"/>
<evidence type="ECO:0000313" key="2">
    <source>
        <dbReference type="Proteomes" id="UP000821865"/>
    </source>
</evidence>
<comment type="caution">
    <text evidence="1">The sequence shown here is derived from an EMBL/GenBank/DDBJ whole genome shotgun (WGS) entry which is preliminary data.</text>
</comment>
<name>A0ACB8C4Z0_DERSI</name>
<keyword evidence="2" id="KW-1185">Reference proteome</keyword>
<sequence length="259" mass="29688">MIGTLVIGQYLTGQVKAALLIRSPAPRIDTLEQMLERGPPIRPVTLTATPLMNMLKLSGLKSYRALHDRILRMRSEVPLTDIYSLRTLRQVVAGDAIIIMDATGNRVYVAPHCEALQPAYFHMSRQRLETADFRWYMNKRLDPRLVAAMDRRIRWLLEGAVPFMHHHEILRNPATCFLDQLAGSGSEAATGRYEVLHLEDANRQLTGQYNDDTKHQAIYNRKMALFLRLAFETKFTWPQFAENIHPDHHKGQRQAPSPP</sequence>
<organism evidence="1 2">
    <name type="scientific">Dermacentor silvarum</name>
    <name type="common">Tick</name>
    <dbReference type="NCBI Taxonomy" id="543639"/>
    <lineage>
        <taxon>Eukaryota</taxon>
        <taxon>Metazoa</taxon>
        <taxon>Ecdysozoa</taxon>
        <taxon>Arthropoda</taxon>
        <taxon>Chelicerata</taxon>
        <taxon>Arachnida</taxon>
        <taxon>Acari</taxon>
        <taxon>Parasitiformes</taxon>
        <taxon>Ixodida</taxon>
        <taxon>Ixodoidea</taxon>
        <taxon>Ixodidae</taxon>
        <taxon>Rhipicephalinae</taxon>
        <taxon>Dermacentor</taxon>
    </lineage>
</organism>
<reference evidence="1" key="1">
    <citation type="submission" date="2020-05" db="EMBL/GenBank/DDBJ databases">
        <title>Large-scale comparative analyses of tick genomes elucidate their genetic diversity and vector capacities.</title>
        <authorList>
            <person name="Jia N."/>
            <person name="Wang J."/>
            <person name="Shi W."/>
            <person name="Du L."/>
            <person name="Sun Y."/>
            <person name="Zhan W."/>
            <person name="Jiang J."/>
            <person name="Wang Q."/>
            <person name="Zhang B."/>
            <person name="Ji P."/>
            <person name="Sakyi L.B."/>
            <person name="Cui X."/>
            <person name="Yuan T."/>
            <person name="Jiang B."/>
            <person name="Yang W."/>
            <person name="Lam T.T.-Y."/>
            <person name="Chang Q."/>
            <person name="Ding S."/>
            <person name="Wang X."/>
            <person name="Zhu J."/>
            <person name="Ruan X."/>
            <person name="Zhao L."/>
            <person name="Wei J."/>
            <person name="Que T."/>
            <person name="Du C."/>
            <person name="Cheng J."/>
            <person name="Dai P."/>
            <person name="Han X."/>
            <person name="Huang E."/>
            <person name="Gao Y."/>
            <person name="Liu J."/>
            <person name="Shao H."/>
            <person name="Ye R."/>
            <person name="Li L."/>
            <person name="Wei W."/>
            <person name="Wang X."/>
            <person name="Wang C."/>
            <person name="Yang T."/>
            <person name="Huo Q."/>
            <person name="Li W."/>
            <person name="Guo W."/>
            <person name="Chen H."/>
            <person name="Zhou L."/>
            <person name="Ni X."/>
            <person name="Tian J."/>
            <person name="Zhou Y."/>
            <person name="Sheng Y."/>
            <person name="Liu T."/>
            <person name="Pan Y."/>
            <person name="Xia L."/>
            <person name="Li J."/>
            <person name="Zhao F."/>
            <person name="Cao W."/>
        </authorList>
    </citation>
    <scope>NUCLEOTIDE SEQUENCE</scope>
    <source>
        <strain evidence="1">Dsil-2018</strain>
    </source>
</reference>
<accession>A0ACB8C4Z0</accession>
<protein>
    <submittedName>
        <fullName evidence="1">Uncharacterized protein</fullName>
    </submittedName>
</protein>
<dbReference type="EMBL" id="CM023478">
    <property type="protein sequence ID" value="KAH7933913.1"/>
    <property type="molecule type" value="Genomic_DNA"/>
</dbReference>